<feature type="region of interest" description="Disordered" evidence="1">
    <location>
        <begin position="1"/>
        <end position="82"/>
    </location>
</feature>
<dbReference type="EMBL" id="CP063194">
    <property type="protein sequence ID" value="WCZ39055.1"/>
    <property type="molecule type" value="Genomic_DNA"/>
</dbReference>
<feature type="compositionally biased region" description="Low complexity" evidence="1">
    <location>
        <begin position="50"/>
        <end position="82"/>
    </location>
</feature>
<proteinExistence type="predicted"/>
<reference evidence="2 3" key="1">
    <citation type="submission" date="2020-10" db="EMBL/GenBank/DDBJ databases">
        <title>Complete genome sequence of Corynebacterium jeddahense DSM 45997, type strain of Corynebacterium jeddahense.</title>
        <authorList>
            <person name="Busche T."/>
            <person name="Kalinowski J."/>
            <person name="Ruckert C."/>
        </authorList>
    </citation>
    <scope>NUCLEOTIDE SEQUENCE [LARGE SCALE GENOMIC DNA]</scope>
    <source>
        <strain evidence="2 3">DSM 45997</strain>
    </source>
</reference>
<gene>
    <name evidence="2" type="ORF">CJEDD_07310</name>
</gene>
<protein>
    <recommendedName>
        <fullName evidence="4">DUF3710 domain-containing protein</fullName>
    </recommendedName>
</protein>
<feature type="compositionally biased region" description="Basic and acidic residues" evidence="1">
    <location>
        <begin position="13"/>
        <end position="22"/>
    </location>
</feature>
<feature type="compositionally biased region" description="Basic and acidic residues" evidence="1">
    <location>
        <begin position="325"/>
        <end position="339"/>
    </location>
</feature>
<evidence type="ECO:0008006" key="4">
    <source>
        <dbReference type="Google" id="ProtNLM"/>
    </source>
</evidence>
<name>A0ABY7UK01_9CORY</name>
<dbReference type="Pfam" id="PF12502">
    <property type="entry name" value="DUF3710"/>
    <property type="match status" value="1"/>
</dbReference>
<dbReference type="Proteomes" id="UP001218071">
    <property type="component" value="Chromosome"/>
</dbReference>
<accession>A0ABY7UK01</accession>
<evidence type="ECO:0000313" key="3">
    <source>
        <dbReference type="Proteomes" id="UP001218071"/>
    </source>
</evidence>
<organism evidence="2 3">
    <name type="scientific">Corynebacterium jeddahense</name>
    <dbReference type="NCBI Taxonomy" id="1414719"/>
    <lineage>
        <taxon>Bacteria</taxon>
        <taxon>Bacillati</taxon>
        <taxon>Actinomycetota</taxon>
        <taxon>Actinomycetes</taxon>
        <taxon>Mycobacteriales</taxon>
        <taxon>Corynebacteriaceae</taxon>
        <taxon>Corynebacterium</taxon>
    </lineage>
</organism>
<keyword evidence="3" id="KW-1185">Reference proteome</keyword>
<feature type="compositionally biased region" description="Low complexity" evidence="1">
    <location>
        <begin position="23"/>
        <end position="43"/>
    </location>
</feature>
<evidence type="ECO:0000313" key="2">
    <source>
        <dbReference type="EMBL" id="WCZ39055.1"/>
    </source>
</evidence>
<dbReference type="InterPro" id="IPR022183">
    <property type="entry name" value="DUF3710"/>
</dbReference>
<evidence type="ECO:0000256" key="1">
    <source>
        <dbReference type="SAM" id="MobiDB-lite"/>
    </source>
</evidence>
<sequence length="355" mass="37462">MAFWPFGKKKKKQQEEALERTQEQGAEQAEQAQEPAETATADAPAKDAVSEPAAPAAQDETTAPEPEETTTAQAAARKSVAPSAEASAASSVAALTDYDPVGGSTGPFDGDNVDIDDFDFSDFSTVTLNLGSMRVPLPKESQVQVEMGEQGPKMVHVVTRFGRITPVAFAAPRTGGLWAESTEEIIEGMRSEGMPVALEQGPWGQEIVGTGTNGVIRIIGVEGPRWLYRVTLAAPTGSEDQLAEIGRETVARSFIYRGDDPILAGNSLPVVLPAQLAQQVQQAAEARARQAQAAEQAPAAGNPNALSDALQQIIAQNAENQKQLQELRAKRDAERDAARKARAAGGDAAPESPNA</sequence>
<dbReference type="RefSeq" id="WP_042407978.1">
    <property type="nucleotide sequence ID" value="NZ_CBYN010000071.1"/>
</dbReference>
<feature type="region of interest" description="Disordered" evidence="1">
    <location>
        <begin position="322"/>
        <end position="355"/>
    </location>
</feature>